<sequence length="57" mass="7051">MTLEEREVSSLEQQFDGRMENWNWGRRIFSRPRAGWKRKRNRTEEDEAIRLFVLLIL</sequence>
<reference evidence="1" key="1">
    <citation type="submission" date="2014-09" db="EMBL/GenBank/DDBJ databases">
        <authorList>
            <person name="Magalhaes I.L.F."/>
            <person name="Oliveira U."/>
            <person name="Santos F.R."/>
            <person name="Vidigal T.H.D.A."/>
            <person name="Brescovit A.D."/>
            <person name="Santos A.J."/>
        </authorList>
    </citation>
    <scope>NUCLEOTIDE SEQUENCE</scope>
    <source>
        <tissue evidence="1">Shoot tissue taken approximately 20 cm above the soil surface</tissue>
    </source>
</reference>
<accession>A0A0A9GUB3</accession>
<name>A0A0A9GUB3_ARUDO</name>
<proteinExistence type="predicted"/>
<dbReference type="AlphaFoldDB" id="A0A0A9GUB3"/>
<protein>
    <submittedName>
        <fullName evidence="1">Uncharacterized protein</fullName>
    </submittedName>
</protein>
<organism evidence="1">
    <name type="scientific">Arundo donax</name>
    <name type="common">Giant reed</name>
    <name type="synonym">Donax arundinaceus</name>
    <dbReference type="NCBI Taxonomy" id="35708"/>
    <lineage>
        <taxon>Eukaryota</taxon>
        <taxon>Viridiplantae</taxon>
        <taxon>Streptophyta</taxon>
        <taxon>Embryophyta</taxon>
        <taxon>Tracheophyta</taxon>
        <taxon>Spermatophyta</taxon>
        <taxon>Magnoliopsida</taxon>
        <taxon>Liliopsida</taxon>
        <taxon>Poales</taxon>
        <taxon>Poaceae</taxon>
        <taxon>PACMAD clade</taxon>
        <taxon>Arundinoideae</taxon>
        <taxon>Arundineae</taxon>
        <taxon>Arundo</taxon>
    </lineage>
</organism>
<dbReference type="EMBL" id="GBRH01173718">
    <property type="protein sequence ID" value="JAE24178.1"/>
    <property type="molecule type" value="Transcribed_RNA"/>
</dbReference>
<evidence type="ECO:0000313" key="1">
    <source>
        <dbReference type="EMBL" id="JAE24178.1"/>
    </source>
</evidence>
<reference evidence="1" key="2">
    <citation type="journal article" date="2015" name="Data Brief">
        <title>Shoot transcriptome of the giant reed, Arundo donax.</title>
        <authorList>
            <person name="Barrero R.A."/>
            <person name="Guerrero F.D."/>
            <person name="Moolhuijzen P."/>
            <person name="Goolsby J.A."/>
            <person name="Tidwell J."/>
            <person name="Bellgard S.E."/>
            <person name="Bellgard M.I."/>
        </authorList>
    </citation>
    <scope>NUCLEOTIDE SEQUENCE</scope>
    <source>
        <tissue evidence="1">Shoot tissue taken approximately 20 cm above the soil surface</tissue>
    </source>
</reference>